<gene>
    <name evidence="1" type="ORF">MLD38_014837</name>
</gene>
<reference evidence="2" key="1">
    <citation type="journal article" date="2023" name="Front. Plant Sci.">
        <title>Chromosomal-level genome assembly of Melastoma candidum provides insights into trichome evolution.</title>
        <authorList>
            <person name="Zhong Y."/>
            <person name="Wu W."/>
            <person name="Sun C."/>
            <person name="Zou P."/>
            <person name="Liu Y."/>
            <person name="Dai S."/>
            <person name="Zhou R."/>
        </authorList>
    </citation>
    <scope>NUCLEOTIDE SEQUENCE [LARGE SCALE GENOMIC DNA]</scope>
</reference>
<keyword evidence="2" id="KW-1185">Reference proteome</keyword>
<proteinExistence type="predicted"/>
<accession>A0ACB9RE56</accession>
<sequence>MGSLVGLILSNRVIIVVALLLSLPLHRLRAQASGFALARCCGFGFSRVDVVGRYGVRKLLQSDLPGKSGVNPTSNWREGEHDHHSVVTPLVVGVLLPGTFITFCAVFCAWFRKRRQPTAHTVLPKDMPSVDSSASFEVTTAADKAFLHEKYMGSPLRQLPGSPHRFAPGSPLRVPPSPLRVPPSPRFSMSPRLTRAGSVHLNYNQVVKFTQNFAPALRIGKGGFGTVYKAQLEDGRVVAVKRAKREYFKGLRTEFSTEVELLAKIDHRNLVKLLGYVDHGDHRFIITEYVPNGTLREHLDGSCGRLLGFNQRLEIAIDVAHGLTYLHSYAERQIIHRDVKSSNILLTDSLRAKVADFGFARLGAADNGDTHVETNIKGTIGYLDPEYMRTYHLTTRSDVYSFGVLLTEMLTGRRAVEPKRPPEERVTVIWAFKKFDDGQVAELLDPRLEERIDKGVLMRIFGLAMQCAAPVRSDRPEMRLVGEQLWAIRADYLRTSRSA</sequence>
<dbReference type="EMBL" id="CM042883">
    <property type="protein sequence ID" value="KAI4377159.1"/>
    <property type="molecule type" value="Genomic_DNA"/>
</dbReference>
<evidence type="ECO:0000313" key="2">
    <source>
        <dbReference type="Proteomes" id="UP001057402"/>
    </source>
</evidence>
<name>A0ACB9RE56_9MYRT</name>
<dbReference type="Proteomes" id="UP001057402">
    <property type="component" value="Chromosome 4"/>
</dbReference>
<organism evidence="1 2">
    <name type="scientific">Melastoma candidum</name>
    <dbReference type="NCBI Taxonomy" id="119954"/>
    <lineage>
        <taxon>Eukaryota</taxon>
        <taxon>Viridiplantae</taxon>
        <taxon>Streptophyta</taxon>
        <taxon>Embryophyta</taxon>
        <taxon>Tracheophyta</taxon>
        <taxon>Spermatophyta</taxon>
        <taxon>Magnoliopsida</taxon>
        <taxon>eudicotyledons</taxon>
        <taxon>Gunneridae</taxon>
        <taxon>Pentapetalae</taxon>
        <taxon>rosids</taxon>
        <taxon>malvids</taxon>
        <taxon>Myrtales</taxon>
        <taxon>Melastomataceae</taxon>
        <taxon>Melastomatoideae</taxon>
        <taxon>Melastomateae</taxon>
        <taxon>Melastoma</taxon>
    </lineage>
</organism>
<comment type="caution">
    <text evidence="1">The sequence shown here is derived from an EMBL/GenBank/DDBJ whole genome shotgun (WGS) entry which is preliminary data.</text>
</comment>
<protein>
    <submittedName>
        <fullName evidence="1">Uncharacterized protein</fullName>
    </submittedName>
</protein>
<evidence type="ECO:0000313" key="1">
    <source>
        <dbReference type="EMBL" id="KAI4377159.1"/>
    </source>
</evidence>